<dbReference type="EMBL" id="CP017480">
    <property type="protein sequence ID" value="APG02530.1"/>
    <property type="molecule type" value="Genomic_DNA"/>
</dbReference>
<organism evidence="1 2">
    <name type="scientific">Luteibacter rhizovicinus DSM 16549</name>
    <dbReference type="NCBI Taxonomy" id="1440763"/>
    <lineage>
        <taxon>Bacteria</taxon>
        <taxon>Pseudomonadati</taxon>
        <taxon>Pseudomonadota</taxon>
        <taxon>Gammaproteobacteria</taxon>
        <taxon>Lysobacterales</taxon>
        <taxon>Rhodanobacteraceae</taxon>
        <taxon>Luteibacter</taxon>
    </lineage>
</organism>
<evidence type="ECO:0000313" key="1">
    <source>
        <dbReference type="EMBL" id="APG02530.1"/>
    </source>
</evidence>
<reference evidence="2" key="1">
    <citation type="submission" date="2016-09" db="EMBL/GenBank/DDBJ databases">
        <authorList>
            <person name="Lysoe E."/>
        </authorList>
    </citation>
    <scope>NUCLEOTIDE SEQUENCE [LARGE SCALE GENOMIC DNA]</scope>
    <source>
        <strain evidence="2">LJ96T</strain>
    </source>
</reference>
<dbReference type="PATRIC" id="fig|1440763.5.peg.1584"/>
<dbReference type="Proteomes" id="UP000182987">
    <property type="component" value="Chromosome"/>
</dbReference>
<dbReference type="STRING" id="1440763.BJI69_00495"/>
<dbReference type="RefSeq" id="WP_046967375.1">
    <property type="nucleotide sequence ID" value="NZ_CP017480.1"/>
</dbReference>
<gene>
    <name evidence="1" type="ORF">BJI69_00495</name>
</gene>
<dbReference type="KEGG" id="lrz:BJI69_00495"/>
<sequence length="304" mass="32006">MNSHSKRSALAAIGNGALAGLQWRLLLLWVLISLLPTLVVALPLWSTLDALLGHSVHAEAWAQHFDGLMFGDVFVALGRDNPWMGMAFVAGLILTLAISPFLTGMAVAGGRAGRALSFGGLLQGGATEYGRMLRVLLLALIPYALFALVAKAASSFADGKTDAALLPATADMYAYGALAVALLVFAIAQAVVESARAQFVADIGLRSAFRALGRGFMQFVRRPFASLLVYLVITLVGTVLAVLIAAWRGHTVAAGSGLFVAFLIVQLGVIAIAWMRTARLLAMAGIAAVSPAHRRRRTDFAPAL</sequence>
<accession>A0A0G9HC31</accession>
<dbReference type="OrthoDB" id="5951414at2"/>
<keyword evidence="2" id="KW-1185">Reference proteome</keyword>
<name>A0A0G9HC31_9GAMM</name>
<protein>
    <submittedName>
        <fullName evidence="1">Uncharacterized protein</fullName>
    </submittedName>
</protein>
<dbReference type="AlphaFoldDB" id="A0A0G9HC31"/>
<proteinExistence type="predicted"/>
<evidence type="ECO:0000313" key="2">
    <source>
        <dbReference type="Proteomes" id="UP000182987"/>
    </source>
</evidence>